<keyword evidence="1 3" id="KW-0436">Ligase</keyword>
<organism evidence="3 4">
    <name type="scientific">Treponema primitia (strain ATCC BAA-887 / DSM 12427 / ZAS-2)</name>
    <dbReference type="NCBI Taxonomy" id="545694"/>
    <lineage>
        <taxon>Bacteria</taxon>
        <taxon>Pseudomonadati</taxon>
        <taxon>Spirochaetota</taxon>
        <taxon>Spirochaetia</taxon>
        <taxon>Spirochaetales</taxon>
        <taxon>Treponemataceae</taxon>
        <taxon>Treponema</taxon>
    </lineage>
</organism>
<reference evidence="4" key="1">
    <citation type="submission" date="2009-12" db="EMBL/GenBank/DDBJ databases">
        <title>Complete sequence of Treponema primitia strain ZAS-2.</title>
        <authorList>
            <person name="Tetu S.G."/>
            <person name="Matson E."/>
            <person name="Ren Q."/>
            <person name="Seshadri R."/>
            <person name="Elbourne L."/>
            <person name="Hassan K.A."/>
            <person name="Durkin A."/>
            <person name="Radune D."/>
            <person name="Mohamoud Y."/>
            <person name="Shay R."/>
            <person name="Jin S."/>
            <person name="Zhang X."/>
            <person name="Lucey K."/>
            <person name="Ballor N.R."/>
            <person name="Ottesen E."/>
            <person name="Rosenthal R."/>
            <person name="Allen A."/>
            <person name="Leadbetter J.R."/>
            <person name="Paulsen I.T."/>
        </authorList>
    </citation>
    <scope>NUCLEOTIDE SEQUENCE [LARGE SCALE GENOMIC DNA]</scope>
    <source>
        <strain evidence="4">ATCC BAA-887 / DSM 12427 / ZAS-2</strain>
    </source>
</reference>
<evidence type="ECO:0000313" key="3">
    <source>
        <dbReference type="EMBL" id="AEF85708.1"/>
    </source>
</evidence>
<dbReference type="Gene3D" id="3.30.930.10">
    <property type="entry name" value="Bira Bifunctional Protein, Domain 2"/>
    <property type="match status" value="1"/>
</dbReference>
<dbReference type="EMBL" id="CP001843">
    <property type="protein sequence ID" value="AEF85708.1"/>
    <property type="molecule type" value="Genomic_DNA"/>
</dbReference>
<evidence type="ECO:0000256" key="1">
    <source>
        <dbReference type="ARBA" id="ARBA00022598"/>
    </source>
</evidence>
<dbReference type="OrthoDB" id="9807064at2"/>
<dbReference type="PANTHER" id="PTHR12835:SF5">
    <property type="entry name" value="BIOTIN--PROTEIN LIGASE"/>
    <property type="match status" value="1"/>
</dbReference>
<dbReference type="SUPFAM" id="SSF55681">
    <property type="entry name" value="Class II aaRS and biotin synthetases"/>
    <property type="match status" value="1"/>
</dbReference>
<keyword evidence="4" id="KW-1185">Reference proteome</keyword>
<dbReference type="EC" id="6.3.4.15" evidence="3"/>
<gene>
    <name evidence="3" type="ordered locus">TREPR_3041</name>
</gene>
<dbReference type="GO" id="GO:0004077">
    <property type="term" value="F:biotin--[biotin carboxyl-carrier protein] ligase activity"/>
    <property type="evidence" value="ECO:0007669"/>
    <property type="project" value="UniProtKB-EC"/>
</dbReference>
<protein>
    <submittedName>
        <fullName evidence="3">Biotin-(Acetyl-CoA-carboxylase) ligase</fullName>
        <ecNumber evidence="3">6.3.4.15</ecNumber>
    </submittedName>
</protein>
<accession>F5YMR3</accession>
<dbReference type="STRING" id="545694.TREPR_3041"/>
<reference evidence="3 4" key="2">
    <citation type="journal article" date="2011" name="ISME J.">
        <title>RNA-seq reveals cooperative metabolic interactions between two termite-gut spirochete species in co-culture.</title>
        <authorList>
            <person name="Rosenthal A.Z."/>
            <person name="Matson E.G."/>
            <person name="Eldar A."/>
            <person name="Leadbetter J.R."/>
        </authorList>
    </citation>
    <scope>NUCLEOTIDE SEQUENCE [LARGE SCALE GENOMIC DNA]</scope>
    <source>
        <strain evidence="4">ATCC BAA-887 / DSM 12427 / ZAS-2</strain>
    </source>
</reference>
<dbReference type="Proteomes" id="UP000009223">
    <property type="component" value="Chromosome"/>
</dbReference>
<dbReference type="KEGG" id="tpi:TREPR_3041"/>
<dbReference type="NCBIfam" id="TIGR00121">
    <property type="entry name" value="birA_ligase"/>
    <property type="match status" value="1"/>
</dbReference>
<dbReference type="RefSeq" id="WP_015707214.1">
    <property type="nucleotide sequence ID" value="NC_015578.1"/>
</dbReference>
<dbReference type="Pfam" id="PF03099">
    <property type="entry name" value="BPL_LplA_LipB"/>
    <property type="match status" value="1"/>
</dbReference>
<dbReference type="HOGENOM" id="CLU_051096_5_2_12"/>
<dbReference type="eggNOG" id="COG0340">
    <property type="taxonomic scope" value="Bacteria"/>
</dbReference>
<evidence type="ECO:0000313" key="4">
    <source>
        <dbReference type="Proteomes" id="UP000009223"/>
    </source>
</evidence>
<dbReference type="InterPro" id="IPR004143">
    <property type="entry name" value="BPL_LPL_catalytic"/>
</dbReference>
<dbReference type="InterPro" id="IPR004408">
    <property type="entry name" value="Biotin_CoA_COase_ligase"/>
</dbReference>
<dbReference type="PANTHER" id="PTHR12835">
    <property type="entry name" value="BIOTIN PROTEIN LIGASE"/>
    <property type="match status" value="1"/>
</dbReference>
<dbReference type="InterPro" id="IPR045864">
    <property type="entry name" value="aa-tRNA-synth_II/BPL/LPL"/>
</dbReference>
<proteinExistence type="predicted"/>
<evidence type="ECO:0000259" key="2">
    <source>
        <dbReference type="Pfam" id="PF03099"/>
    </source>
</evidence>
<sequence length="251" mass="27178">MKKLELYNPFSAPVFHLETTASTMLDARELAARGSPHGTVIMADVQEAGRGRIPSRPWKAEKGSLLFTLLLRYPGMEAIPQALTLRTGLALALAIEDFVPAFKGMTRVKWPNDLMLGSKKVAGILTEGDGKNVYIGIGVNVAQGEFPPDIRDKAVSLGLAPEARFPLLEAFLRRFHGQLEGPDSGSDSWREQLDRRLYMKGSQVRFIDGPAASGRLVEGTLQGIGPGGELLIQTGDSAEAQGFITGELDVY</sequence>
<name>F5YMR3_TREPZ</name>
<dbReference type="CDD" id="cd16442">
    <property type="entry name" value="BPL"/>
    <property type="match status" value="1"/>
</dbReference>
<dbReference type="AlphaFoldDB" id="F5YMR3"/>
<dbReference type="GO" id="GO:0005737">
    <property type="term" value="C:cytoplasm"/>
    <property type="evidence" value="ECO:0007669"/>
    <property type="project" value="TreeGrafter"/>
</dbReference>
<feature type="domain" description="BPL/LPL catalytic" evidence="2">
    <location>
        <begin position="30"/>
        <end position="140"/>
    </location>
</feature>